<evidence type="ECO:0000313" key="2">
    <source>
        <dbReference type="EMBL" id="CAD8075048.1"/>
    </source>
</evidence>
<comment type="caution">
    <text evidence="2">The sequence shown here is derived from an EMBL/GenBank/DDBJ whole genome shotgun (WGS) entry which is preliminary data.</text>
</comment>
<reference evidence="2" key="1">
    <citation type="submission" date="2021-01" db="EMBL/GenBank/DDBJ databases">
        <authorList>
            <consortium name="Genoscope - CEA"/>
            <person name="William W."/>
        </authorList>
    </citation>
    <scope>NUCLEOTIDE SEQUENCE</scope>
</reference>
<dbReference type="GO" id="GO:0031267">
    <property type="term" value="F:small GTPase binding"/>
    <property type="evidence" value="ECO:0007669"/>
    <property type="project" value="TreeGrafter"/>
</dbReference>
<evidence type="ECO:0000313" key="3">
    <source>
        <dbReference type="Proteomes" id="UP000692954"/>
    </source>
</evidence>
<organism evidence="2 3">
    <name type="scientific">Paramecium sonneborni</name>
    <dbReference type="NCBI Taxonomy" id="65129"/>
    <lineage>
        <taxon>Eukaryota</taxon>
        <taxon>Sar</taxon>
        <taxon>Alveolata</taxon>
        <taxon>Ciliophora</taxon>
        <taxon>Intramacronucleata</taxon>
        <taxon>Oligohymenophorea</taxon>
        <taxon>Peniculida</taxon>
        <taxon>Parameciidae</taxon>
        <taxon>Paramecium</taxon>
    </lineage>
</organism>
<dbReference type="SMART" id="SM00164">
    <property type="entry name" value="TBC"/>
    <property type="match status" value="1"/>
</dbReference>
<dbReference type="Pfam" id="PF00566">
    <property type="entry name" value="RabGAP-TBC"/>
    <property type="match status" value="1"/>
</dbReference>
<name>A0A8S1M2K1_9CILI</name>
<dbReference type="GO" id="GO:0005096">
    <property type="term" value="F:GTPase activator activity"/>
    <property type="evidence" value="ECO:0007669"/>
    <property type="project" value="TreeGrafter"/>
</dbReference>
<keyword evidence="3" id="KW-1185">Reference proteome</keyword>
<dbReference type="InterPro" id="IPR050302">
    <property type="entry name" value="Rab_GAP_TBC_domain"/>
</dbReference>
<proteinExistence type="predicted"/>
<dbReference type="Proteomes" id="UP000692954">
    <property type="component" value="Unassembled WGS sequence"/>
</dbReference>
<dbReference type="AlphaFoldDB" id="A0A8S1M2K1"/>
<dbReference type="OrthoDB" id="294251at2759"/>
<evidence type="ECO:0000259" key="1">
    <source>
        <dbReference type="PROSITE" id="PS50086"/>
    </source>
</evidence>
<gene>
    <name evidence="2" type="ORF">PSON_ATCC_30995.1.T0330031</name>
</gene>
<protein>
    <recommendedName>
        <fullName evidence="1">Rab-GAP TBC domain-containing protein</fullName>
    </recommendedName>
</protein>
<feature type="domain" description="Rab-GAP TBC" evidence="1">
    <location>
        <begin position="67"/>
        <end position="289"/>
    </location>
</feature>
<dbReference type="InterPro" id="IPR000195">
    <property type="entry name" value="Rab-GAP-TBC_dom"/>
</dbReference>
<dbReference type="PANTHER" id="PTHR47219:SF9">
    <property type="entry name" value="GTPASE ACTIVATING PROTEIN AND CENTROSOME-ASSOCIATED, ISOFORM B"/>
    <property type="match status" value="1"/>
</dbReference>
<accession>A0A8S1M2K1</accession>
<dbReference type="PROSITE" id="PS50086">
    <property type="entry name" value="TBC_RABGAP"/>
    <property type="match status" value="1"/>
</dbReference>
<dbReference type="PANTHER" id="PTHR47219">
    <property type="entry name" value="RAB GTPASE-ACTIVATING PROTEIN 1-LIKE"/>
    <property type="match status" value="1"/>
</dbReference>
<dbReference type="EMBL" id="CAJJDN010000033">
    <property type="protein sequence ID" value="CAD8075048.1"/>
    <property type="molecule type" value="Genomic_DNA"/>
</dbReference>
<sequence>MLYNYYTKLKQLLSQDTHDLEVETNDQFIRIIASEKKWENDQWKEFVENVEFQYMDRNQVLCQIKMNFDASLRGMIYPWIANKAVPPPIDYKLFAQNPCAQDNVIFRDIERTHSHLEFYKSKKKQSKKHAQRASQQLDSIKSVIDDKMLNEFFSLNQKRLFYLLRAYANQDPGIGYVQGMNYIMGLLLYLLDDNNNLFSGEMKAYQMFLFISIKMNWSQTYNKSMKKLKSMVQHLEFLLKHNLPDLHKIICNLDQPFIFFMDQYFFGLMSYKTPLEFSTKILDIFIIQGEQIIFEVLLRVFTLNRNEIKQLQDKDEQTQFIKDILPISIEKFGIQALIPNCEIII</sequence>